<proteinExistence type="predicted"/>
<evidence type="ECO:0000313" key="1">
    <source>
        <dbReference type="EMBL" id="CAB4159150.1"/>
    </source>
</evidence>
<sequence>MMKAFIDIAQKYIGVSEQPVGSNCGPLIDRWNTLVNAPIGSYWCASFVSGVAAEWENKSGLDWPLCFSADCDVWLAVAKKHGALHRAPMTGDLVLLVKTLKNGRQDAFHIGIVEGQDENGIWYSIEGNSNNDGSRNGYEVAHRPLFRNRNKDMVHFIRPWHLLQSGQDWKIVHGDKHILALVQNGRTYAPVRDFVRLVLGDDSLLAWEDGPVVDGEPLAIQCIMRDGKSYASIRDISRSFGFDCIVNSDQKKVYLKKKSS</sequence>
<reference evidence="1" key="1">
    <citation type="submission" date="2020-04" db="EMBL/GenBank/DDBJ databases">
        <authorList>
            <person name="Chiriac C."/>
            <person name="Salcher M."/>
            <person name="Ghai R."/>
            <person name="Kavagutti S V."/>
        </authorList>
    </citation>
    <scope>NUCLEOTIDE SEQUENCE</scope>
</reference>
<gene>
    <name evidence="1" type="ORF">UFOVP704_57</name>
</gene>
<organism evidence="1">
    <name type="scientific">uncultured Caudovirales phage</name>
    <dbReference type="NCBI Taxonomy" id="2100421"/>
    <lineage>
        <taxon>Viruses</taxon>
        <taxon>Duplodnaviria</taxon>
        <taxon>Heunggongvirae</taxon>
        <taxon>Uroviricota</taxon>
        <taxon>Caudoviricetes</taxon>
        <taxon>Peduoviridae</taxon>
        <taxon>Maltschvirus</taxon>
        <taxon>Maltschvirus maltsch</taxon>
    </lineage>
</organism>
<dbReference type="EMBL" id="LR796675">
    <property type="protein sequence ID" value="CAB4159150.1"/>
    <property type="molecule type" value="Genomic_DNA"/>
</dbReference>
<protein>
    <recommendedName>
        <fullName evidence="2">Peptidase C51 domain-containing protein</fullName>
    </recommendedName>
</protein>
<evidence type="ECO:0008006" key="2">
    <source>
        <dbReference type="Google" id="ProtNLM"/>
    </source>
</evidence>
<name>A0A6J5NHB7_9CAUD</name>
<accession>A0A6J5NHB7</accession>